<dbReference type="EMBL" id="MHRK01000021">
    <property type="protein sequence ID" value="OHA23929.1"/>
    <property type="molecule type" value="Genomic_DNA"/>
</dbReference>
<organism evidence="2 3">
    <name type="scientific">Candidatus Taylorbacteria bacterium RIFCSPHIGHO2_02_FULL_43_32b</name>
    <dbReference type="NCBI Taxonomy" id="1802306"/>
    <lineage>
        <taxon>Bacteria</taxon>
        <taxon>Candidatus Tayloriibacteriota</taxon>
    </lineage>
</organism>
<accession>A0A1G2ML73</accession>
<evidence type="ECO:0000313" key="3">
    <source>
        <dbReference type="Proteomes" id="UP000177130"/>
    </source>
</evidence>
<dbReference type="InterPro" id="IPR036291">
    <property type="entry name" value="NAD(P)-bd_dom_sf"/>
</dbReference>
<dbReference type="Proteomes" id="UP000177130">
    <property type="component" value="Unassembled WGS sequence"/>
</dbReference>
<reference evidence="2 3" key="1">
    <citation type="journal article" date="2016" name="Nat. Commun.">
        <title>Thousands of microbial genomes shed light on interconnected biogeochemical processes in an aquifer system.</title>
        <authorList>
            <person name="Anantharaman K."/>
            <person name="Brown C.T."/>
            <person name="Hug L.A."/>
            <person name="Sharon I."/>
            <person name="Castelle C.J."/>
            <person name="Probst A.J."/>
            <person name="Thomas B.C."/>
            <person name="Singh A."/>
            <person name="Wilkins M.J."/>
            <person name="Karaoz U."/>
            <person name="Brodie E.L."/>
            <person name="Williams K.H."/>
            <person name="Hubbard S.S."/>
            <person name="Banfield J.F."/>
        </authorList>
    </citation>
    <scope>NUCLEOTIDE SEQUENCE [LARGE SCALE GENOMIC DNA]</scope>
</reference>
<evidence type="ECO:0000313" key="2">
    <source>
        <dbReference type="EMBL" id="OHA23929.1"/>
    </source>
</evidence>
<dbReference type="Pfam" id="PF16363">
    <property type="entry name" value="GDP_Man_Dehyd"/>
    <property type="match status" value="1"/>
</dbReference>
<dbReference type="AlphaFoldDB" id="A0A1G2ML73"/>
<gene>
    <name evidence="2" type="ORF">A3C72_00505</name>
</gene>
<sequence length="334" mass="37984">MKILITGGAGFIGYFLTKHLLECGDPNWSITLVDNFERGKKDEAFAAILKDKRVSLLNVDLTDLASFSKLGSGYDHVYHLAAMNGTKIFYERPQDVLRVNTLSLIYMLDWFRQNNPKGKFCFTSSNEAYAGALNAFNILPIPTPEKVPLVIDDPYNPRWSYASTKLVGELFVIHYAKAYDFRALIVRPHNFYGPRAGYGGHVIPDFCERIASKIDPFPIYGADDTRTFCYIEDAVRAMRLLMESQKTDGQPIDTVHIGDFEELNMRELAEKLFEVTGWHPKSLDIKNGPKGSVKRRLADVSKLQKLTGWKPEVSLEDGLKRTFDWYMAHPDVKK</sequence>
<dbReference type="InterPro" id="IPR016040">
    <property type="entry name" value="NAD(P)-bd_dom"/>
</dbReference>
<feature type="domain" description="NAD(P)-binding" evidence="1">
    <location>
        <begin position="4"/>
        <end position="322"/>
    </location>
</feature>
<evidence type="ECO:0000259" key="1">
    <source>
        <dbReference type="Pfam" id="PF16363"/>
    </source>
</evidence>
<dbReference type="STRING" id="1802306.A3C72_00505"/>
<proteinExistence type="predicted"/>
<protein>
    <recommendedName>
        <fullName evidence="1">NAD(P)-binding domain-containing protein</fullName>
    </recommendedName>
</protein>
<dbReference type="PANTHER" id="PTHR43000">
    <property type="entry name" value="DTDP-D-GLUCOSE 4,6-DEHYDRATASE-RELATED"/>
    <property type="match status" value="1"/>
</dbReference>
<dbReference type="Gene3D" id="3.40.50.720">
    <property type="entry name" value="NAD(P)-binding Rossmann-like Domain"/>
    <property type="match status" value="1"/>
</dbReference>
<dbReference type="SUPFAM" id="SSF51735">
    <property type="entry name" value="NAD(P)-binding Rossmann-fold domains"/>
    <property type="match status" value="1"/>
</dbReference>
<name>A0A1G2ML73_9BACT</name>
<comment type="caution">
    <text evidence="2">The sequence shown here is derived from an EMBL/GenBank/DDBJ whole genome shotgun (WGS) entry which is preliminary data.</text>
</comment>